<dbReference type="Proteomes" id="UP000805193">
    <property type="component" value="Unassembled WGS sequence"/>
</dbReference>
<dbReference type="EMBL" id="JABSTQ010008688">
    <property type="protein sequence ID" value="KAG0434190.1"/>
    <property type="molecule type" value="Genomic_DNA"/>
</dbReference>
<gene>
    <name evidence="1" type="ORF">HPB47_019284</name>
</gene>
<accession>A0AC60QKG4</accession>
<sequence>MDKKQLLSDDLSSDSDSISDADSETAKEIEGDSPDLNDTHQISTIEEDNSGGSAGAAPAPPEKRIKKSQKSQNVRKTTPQLTQGQDKIGMTKPAEQSPQEASLREQMGLAHRVFLQAIAAVGAPMEARYRDTLVDSFQAVTNVATQLLEENAFLRGRLEQPEPLSTVNTTRNENATPKAALPVYPTKPKKNEEHRQVVQALRSAFTPTDIGLEAPRGKSAHTILSSMLHIWTRGREVLGETMCTECGSEHRGTECSQSGERRCLAYEERLRPQDGDDKPSHSALDPACPTYLWHIERLKQKINCL</sequence>
<proteinExistence type="predicted"/>
<reference evidence="1 2" key="1">
    <citation type="journal article" date="2020" name="Cell">
        <title>Large-Scale Comparative Analyses of Tick Genomes Elucidate Their Genetic Diversity and Vector Capacities.</title>
        <authorList>
            <consortium name="Tick Genome and Microbiome Consortium (TIGMIC)"/>
            <person name="Jia N."/>
            <person name="Wang J."/>
            <person name="Shi W."/>
            <person name="Du L."/>
            <person name="Sun Y."/>
            <person name="Zhan W."/>
            <person name="Jiang J.F."/>
            <person name="Wang Q."/>
            <person name="Zhang B."/>
            <person name="Ji P."/>
            <person name="Bell-Sakyi L."/>
            <person name="Cui X.M."/>
            <person name="Yuan T.T."/>
            <person name="Jiang B.G."/>
            <person name="Yang W.F."/>
            <person name="Lam T.T."/>
            <person name="Chang Q.C."/>
            <person name="Ding S.J."/>
            <person name="Wang X.J."/>
            <person name="Zhu J.G."/>
            <person name="Ruan X.D."/>
            <person name="Zhao L."/>
            <person name="Wei J.T."/>
            <person name="Ye R.Z."/>
            <person name="Que T.C."/>
            <person name="Du C.H."/>
            <person name="Zhou Y.H."/>
            <person name="Cheng J.X."/>
            <person name="Dai P.F."/>
            <person name="Guo W.B."/>
            <person name="Han X.H."/>
            <person name="Huang E.J."/>
            <person name="Li L.F."/>
            <person name="Wei W."/>
            <person name="Gao Y.C."/>
            <person name="Liu J.Z."/>
            <person name="Shao H.Z."/>
            <person name="Wang X."/>
            <person name="Wang C.C."/>
            <person name="Yang T.C."/>
            <person name="Huo Q.B."/>
            <person name="Li W."/>
            <person name="Chen H.Y."/>
            <person name="Chen S.E."/>
            <person name="Zhou L.G."/>
            <person name="Ni X.B."/>
            <person name="Tian J.H."/>
            <person name="Sheng Y."/>
            <person name="Liu T."/>
            <person name="Pan Y.S."/>
            <person name="Xia L.Y."/>
            <person name="Li J."/>
            <person name="Zhao F."/>
            <person name="Cao W.C."/>
        </authorList>
    </citation>
    <scope>NUCLEOTIDE SEQUENCE [LARGE SCALE GENOMIC DNA]</scope>
    <source>
        <strain evidence="1">Iper-2018</strain>
    </source>
</reference>
<comment type="caution">
    <text evidence="1">The sequence shown here is derived from an EMBL/GenBank/DDBJ whole genome shotgun (WGS) entry which is preliminary data.</text>
</comment>
<organism evidence="1 2">
    <name type="scientific">Ixodes persulcatus</name>
    <name type="common">Taiga tick</name>
    <dbReference type="NCBI Taxonomy" id="34615"/>
    <lineage>
        <taxon>Eukaryota</taxon>
        <taxon>Metazoa</taxon>
        <taxon>Ecdysozoa</taxon>
        <taxon>Arthropoda</taxon>
        <taxon>Chelicerata</taxon>
        <taxon>Arachnida</taxon>
        <taxon>Acari</taxon>
        <taxon>Parasitiformes</taxon>
        <taxon>Ixodida</taxon>
        <taxon>Ixodoidea</taxon>
        <taxon>Ixodidae</taxon>
        <taxon>Ixodinae</taxon>
        <taxon>Ixodes</taxon>
    </lineage>
</organism>
<keyword evidence="2" id="KW-1185">Reference proteome</keyword>
<evidence type="ECO:0000313" key="1">
    <source>
        <dbReference type="EMBL" id="KAG0434190.1"/>
    </source>
</evidence>
<evidence type="ECO:0000313" key="2">
    <source>
        <dbReference type="Proteomes" id="UP000805193"/>
    </source>
</evidence>
<protein>
    <submittedName>
        <fullName evidence="1">Uncharacterized protein</fullName>
    </submittedName>
</protein>
<name>A0AC60QKG4_IXOPE</name>